<proteinExistence type="predicted"/>
<protein>
    <submittedName>
        <fullName evidence="2">Unannotated protein</fullName>
    </submittedName>
</protein>
<accession>A0A6J6AGF2</accession>
<gene>
    <name evidence="2" type="ORF">UFOPK4179_00800</name>
</gene>
<dbReference type="AlphaFoldDB" id="A0A6J6AGF2"/>
<feature type="region of interest" description="Disordered" evidence="1">
    <location>
        <begin position="74"/>
        <end position="98"/>
    </location>
</feature>
<sequence>MISNAKTLSLNIARASWVMFASGDSTVVSFMPSPMTRNPARDETIAAITMPVTPRPMMAANGRWLVIGSTDKSSAWSTPSNIMTNKNNTTMAPAYTMT</sequence>
<name>A0A6J6AGF2_9ZZZZ</name>
<reference evidence="2" key="1">
    <citation type="submission" date="2020-05" db="EMBL/GenBank/DDBJ databases">
        <authorList>
            <person name="Chiriac C."/>
            <person name="Salcher M."/>
            <person name="Ghai R."/>
            <person name="Kavagutti S V."/>
        </authorList>
    </citation>
    <scope>NUCLEOTIDE SEQUENCE</scope>
</reference>
<dbReference type="EMBL" id="CAETWZ010000070">
    <property type="protein sequence ID" value="CAB4368006.1"/>
    <property type="molecule type" value="Genomic_DNA"/>
</dbReference>
<evidence type="ECO:0000256" key="1">
    <source>
        <dbReference type="SAM" id="MobiDB-lite"/>
    </source>
</evidence>
<evidence type="ECO:0000313" key="2">
    <source>
        <dbReference type="EMBL" id="CAB4368006.1"/>
    </source>
</evidence>
<organism evidence="2">
    <name type="scientific">freshwater metagenome</name>
    <dbReference type="NCBI Taxonomy" id="449393"/>
    <lineage>
        <taxon>unclassified sequences</taxon>
        <taxon>metagenomes</taxon>
        <taxon>ecological metagenomes</taxon>
    </lineage>
</organism>